<dbReference type="SMART" id="SM00276">
    <property type="entry name" value="GLECT"/>
    <property type="match status" value="1"/>
</dbReference>
<dbReference type="GO" id="GO:0030246">
    <property type="term" value="F:carbohydrate binding"/>
    <property type="evidence" value="ECO:0007669"/>
    <property type="project" value="UniProtKB-UniRule"/>
</dbReference>
<feature type="compositionally biased region" description="Basic and acidic residues" evidence="3">
    <location>
        <begin position="357"/>
        <end position="367"/>
    </location>
</feature>
<feature type="region of interest" description="Disordered" evidence="3">
    <location>
        <begin position="340"/>
        <end position="367"/>
    </location>
</feature>
<feature type="domain" description="Galectin" evidence="4">
    <location>
        <begin position="12"/>
        <end position="148"/>
    </location>
</feature>
<evidence type="ECO:0000259" key="4">
    <source>
        <dbReference type="PROSITE" id="PS51304"/>
    </source>
</evidence>
<proteinExistence type="predicted"/>
<organism evidence="5 6">
    <name type="scientific">Petrolisthes cinctipes</name>
    <name type="common">Flat porcelain crab</name>
    <dbReference type="NCBI Taxonomy" id="88211"/>
    <lineage>
        <taxon>Eukaryota</taxon>
        <taxon>Metazoa</taxon>
        <taxon>Ecdysozoa</taxon>
        <taxon>Arthropoda</taxon>
        <taxon>Crustacea</taxon>
        <taxon>Multicrustacea</taxon>
        <taxon>Malacostraca</taxon>
        <taxon>Eumalacostraca</taxon>
        <taxon>Eucarida</taxon>
        <taxon>Decapoda</taxon>
        <taxon>Pleocyemata</taxon>
        <taxon>Anomura</taxon>
        <taxon>Galatheoidea</taxon>
        <taxon>Porcellanidae</taxon>
        <taxon>Petrolisthes</taxon>
    </lineage>
</organism>
<gene>
    <name evidence="5" type="ORF">Pcinc_033776</name>
</gene>
<comment type="caution">
    <text evidence="5">The sequence shown here is derived from an EMBL/GenBank/DDBJ whole genome shotgun (WGS) entry which is preliminary data.</text>
</comment>
<dbReference type="Proteomes" id="UP001286313">
    <property type="component" value="Unassembled WGS sequence"/>
</dbReference>
<sequence>MGPPVYNPGLPYMTPIPGGCSPGKVLHITGTFTPNANSFILKLQSGPSGDPTDEIGFCIYGRVAEGIIGRNAFTRAAGWGQEEATNSAAFARGQNFDVTILCDPVAFKVAINHDHFCEFHHRTNPASLTYLNMASTPQDLHLACVWVEDGSAPPAQPPAYSQAPPVGMSYPPQGHYQPPPYSGGPGYAQQYPGAPPPSYHGAPPPQQYGQQMPTSHGSSRGKGLMGAVAGAGAAVAGALGASHLIGKSKSSGGHGYGGYPSHGGYPGHGKYPGHGGGGGGLMNKAMGMAPALAGAAMLTHPKKAMKANMAMKYGVPLAGVGALGAGGYLMHKTVKKGFHCGGSSSGSGSGSSEEEELYYKKELQDEA</sequence>
<keyword evidence="1 2" id="KW-0430">Lectin</keyword>
<evidence type="ECO:0000256" key="2">
    <source>
        <dbReference type="RuleBase" id="RU102079"/>
    </source>
</evidence>
<dbReference type="SMART" id="SM00908">
    <property type="entry name" value="Gal-bind_lectin"/>
    <property type="match status" value="1"/>
</dbReference>
<dbReference type="PANTHER" id="PTHR11346">
    <property type="entry name" value="GALECTIN"/>
    <property type="match status" value="1"/>
</dbReference>
<dbReference type="CDD" id="cd00070">
    <property type="entry name" value="GLECT"/>
    <property type="match status" value="1"/>
</dbReference>
<evidence type="ECO:0000313" key="6">
    <source>
        <dbReference type="Proteomes" id="UP001286313"/>
    </source>
</evidence>
<dbReference type="GO" id="GO:0016936">
    <property type="term" value="F:galactoside binding"/>
    <property type="evidence" value="ECO:0007669"/>
    <property type="project" value="TreeGrafter"/>
</dbReference>
<reference evidence="5" key="1">
    <citation type="submission" date="2023-10" db="EMBL/GenBank/DDBJ databases">
        <title>Genome assemblies of two species of porcelain crab, Petrolisthes cinctipes and Petrolisthes manimaculis (Anomura: Porcellanidae).</title>
        <authorList>
            <person name="Angst P."/>
        </authorList>
    </citation>
    <scope>NUCLEOTIDE SEQUENCE</scope>
    <source>
        <strain evidence="5">PB745_01</strain>
        <tissue evidence="5">Gill</tissue>
    </source>
</reference>
<dbReference type="SUPFAM" id="SSF49899">
    <property type="entry name" value="Concanavalin A-like lectins/glucanases"/>
    <property type="match status" value="1"/>
</dbReference>
<dbReference type="Pfam" id="PF00337">
    <property type="entry name" value="Gal-bind_lectin"/>
    <property type="match status" value="1"/>
</dbReference>
<feature type="compositionally biased region" description="Low complexity" evidence="3">
    <location>
        <begin position="158"/>
        <end position="176"/>
    </location>
</feature>
<dbReference type="EMBL" id="JAWQEG010004803">
    <property type="protein sequence ID" value="KAK3860163.1"/>
    <property type="molecule type" value="Genomic_DNA"/>
</dbReference>
<dbReference type="AlphaFoldDB" id="A0AAE1ERM4"/>
<dbReference type="InterPro" id="IPR001079">
    <property type="entry name" value="Galectin_CRD"/>
</dbReference>
<name>A0AAE1ERM4_PETCI</name>
<dbReference type="Gene3D" id="2.60.120.200">
    <property type="match status" value="1"/>
</dbReference>
<protein>
    <recommendedName>
        <fullName evidence="2">Galectin</fullName>
    </recommendedName>
</protein>
<evidence type="ECO:0000256" key="3">
    <source>
        <dbReference type="SAM" id="MobiDB-lite"/>
    </source>
</evidence>
<feature type="compositionally biased region" description="Gly residues" evidence="3">
    <location>
        <begin position="340"/>
        <end position="349"/>
    </location>
</feature>
<feature type="compositionally biased region" description="Polar residues" evidence="3">
    <location>
        <begin position="207"/>
        <end position="218"/>
    </location>
</feature>
<feature type="region of interest" description="Disordered" evidence="3">
    <location>
        <begin position="154"/>
        <end position="223"/>
    </location>
</feature>
<dbReference type="PANTHER" id="PTHR11346:SF176">
    <property type="entry name" value="32 KDA BETA-GALACTOSIDE-BINDING LECTIN LEC-3"/>
    <property type="match status" value="1"/>
</dbReference>
<dbReference type="PROSITE" id="PS51304">
    <property type="entry name" value="GALECTIN"/>
    <property type="match status" value="1"/>
</dbReference>
<feature type="compositionally biased region" description="Pro residues" evidence="3">
    <location>
        <begin position="193"/>
        <end position="206"/>
    </location>
</feature>
<dbReference type="InterPro" id="IPR013320">
    <property type="entry name" value="ConA-like_dom_sf"/>
</dbReference>
<keyword evidence="6" id="KW-1185">Reference proteome</keyword>
<evidence type="ECO:0000256" key="1">
    <source>
        <dbReference type="ARBA" id="ARBA00022734"/>
    </source>
</evidence>
<dbReference type="InterPro" id="IPR044156">
    <property type="entry name" value="Galectin-like"/>
</dbReference>
<accession>A0AAE1ERM4</accession>
<evidence type="ECO:0000313" key="5">
    <source>
        <dbReference type="EMBL" id="KAK3860163.1"/>
    </source>
</evidence>